<keyword evidence="6 10" id="KW-1133">Transmembrane helix</keyword>
<dbReference type="GO" id="GO:0034045">
    <property type="term" value="C:phagophore assembly site membrane"/>
    <property type="evidence" value="ECO:0007669"/>
    <property type="project" value="UniProtKB-SubCell"/>
</dbReference>
<proteinExistence type="inferred from homology"/>
<evidence type="ECO:0000256" key="5">
    <source>
        <dbReference type="ARBA" id="ARBA00022692"/>
    </source>
</evidence>
<comment type="function">
    <text evidence="10">Phospholipid scramblase involved in autophagy. Cycles between the preautophagosomal structure/phagophore assembly site (PAS) and the cytoplasmic vesicle pool and supplies membrane for the growing autophagosome. Lipid scramblase activity plays a key role in preautophagosomal structure/phagophore assembly by distributing the phospholipids that arrive through ATG2 from the cytoplasmic to the luminal leaflet of the bilayer, thereby driving autophagosomal membrane expansion.</text>
</comment>
<dbReference type="PANTHER" id="PTHR13038">
    <property type="entry name" value="APG9 AUTOPHAGY 9"/>
    <property type="match status" value="1"/>
</dbReference>
<dbReference type="GO" id="GO:0034497">
    <property type="term" value="P:protein localization to phagophore assembly site"/>
    <property type="evidence" value="ECO:0007669"/>
    <property type="project" value="TreeGrafter"/>
</dbReference>
<evidence type="ECO:0000313" key="12">
    <source>
        <dbReference type="EMBL" id="KAG2389172.1"/>
    </source>
</evidence>
<keyword evidence="13" id="KW-1185">Reference proteome</keyword>
<sequence length="695" mass="80963">MLPSDNSSQSSSSSERKTLASPSTDKPSKGGKKTTFELSNITIHHQQHDTHLEASPVRLPKPVFAHDDEYSDEEESTLERGKAAEHQSLLKGEAERESLGITNLDVFFQQVYTYFDEKGFWCLLVERLLRLCSVFFMMVFSTFLFVFLDWSAMWHCQDVQCKKVPIIRDDVWTLNGFHVIVLLFELVVFFYWISLVVKYGKDVLSMIAIKNFYNYDLNISEQDIQTIQWNEVVEKIIELQNKRKIYIVKNIDEFDILNRIMRKENYLISLINKEVMNLKIPFFQRTYLSESLVYNLRLIVDAMFDSDFKINPSFVNSSSLSLYFVKLGIINLLLAPFLLVYFLLYTSFKYLAELKNNPKHVLGRRWSLYAHFKFREYHELSHEFERKLNQAYGPATEYLHQFPNIFLSIVAHRIMFFISAIAGVIIVLSYLNNSLTIYFTVFNQNLLTWLTTLLFAWAYAKGFVIDEHAVFNPKQKLDEICETLHHHDLNWKGKGHHYNVRNAFLSYFIPSYQYFLNEIFSVFITPLVLIISLPKSADNIVKFIEKVTVDYEGLGDVCGHAAFKFNQFGNNMYGSNTNTDNKQVASEFGKMEISYLSFLQKYPNYKPKEDNGETEFIKAVEKSFCGIPSINSSMLPQNPPPEKVETPLPSTPTFRTHLQVPRQPLNLSQQIHGHYDNPLTQSRMLFNMLESTLEQ</sequence>
<dbReference type="InterPro" id="IPR007241">
    <property type="entry name" value="Autophagy-rel_prot_9"/>
</dbReference>
<evidence type="ECO:0000256" key="4">
    <source>
        <dbReference type="ARBA" id="ARBA00022448"/>
    </source>
</evidence>
<protein>
    <recommendedName>
        <fullName evidence="3 10">Autophagy-related protein 9</fullName>
    </recommendedName>
</protein>
<keyword evidence="7 10" id="KW-0072">Autophagy</keyword>
<keyword evidence="4 10" id="KW-0813">Transport</keyword>
<dbReference type="GO" id="GO:0061709">
    <property type="term" value="P:reticulophagy"/>
    <property type="evidence" value="ECO:0007669"/>
    <property type="project" value="TreeGrafter"/>
</dbReference>
<dbReference type="GO" id="GO:0034727">
    <property type="term" value="P:piecemeal microautophagy of the nucleus"/>
    <property type="evidence" value="ECO:0007669"/>
    <property type="project" value="TreeGrafter"/>
</dbReference>
<accession>A0AA88KUG0</accession>
<keyword evidence="9 10" id="KW-0472">Membrane</keyword>
<dbReference type="GO" id="GO:0006869">
    <property type="term" value="P:lipid transport"/>
    <property type="evidence" value="ECO:0007669"/>
    <property type="project" value="UniProtKB-KW"/>
</dbReference>
<reference evidence="12 13" key="1">
    <citation type="journal article" date="2018" name="BMC Genomics">
        <title>The genome of Naegleria lovaniensis, the basis for a comparative approach to unravel pathogenicity factors of the human pathogenic amoeba N. fowleri.</title>
        <authorList>
            <person name="Liechti N."/>
            <person name="Schurch N."/>
            <person name="Bruggmann R."/>
            <person name="Wittwer M."/>
        </authorList>
    </citation>
    <scope>NUCLEOTIDE SEQUENCE [LARGE SCALE GENOMIC DNA]</scope>
    <source>
        <strain evidence="12 13">ATCC 30569</strain>
    </source>
</reference>
<evidence type="ECO:0000256" key="3">
    <source>
        <dbReference type="ARBA" id="ARBA00018074"/>
    </source>
</evidence>
<evidence type="ECO:0000313" key="13">
    <source>
        <dbReference type="Proteomes" id="UP000816034"/>
    </source>
</evidence>
<feature type="transmembrane region" description="Helical" evidence="10">
    <location>
        <begin position="435"/>
        <end position="460"/>
    </location>
</feature>
<feature type="compositionally biased region" description="Low complexity" evidence="11">
    <location>
        <begin position="1"/>
        <end position="13"/>
    </location>
</feature>
<dbReference type="GO" id="GO:0000422">
    <property type="term" value="P:autophagy of mitochondrion"/>
    <property type="evidence" value="ECO:0007669"/>
    <property type="project" value="TreeGrafter"/>
</dbReference>
<keyword evidence="5 10" id="KW-0812">Transmembrane</keyword>
<dbReference type="PANTHER" id="PTHR13038:SF10">
    <property type="entry name" value="AUTOPHAGY-RELATED PROTEIN 9"/>
    <property type="match status" value="1"/>
</dbReference>
<dbReference type="EMBL" id="PYSW02000008">
    <property type="protein sequence ID" value="KAG2389172.1"/>
    <property type="molecule type" value="Genomic_DNA"/>
</dbReference>
<evidence type="ECO:0000256" key="9">
    <source>
        <dbReference type="ARBA" id="ARBA00023136"/>
    </source>
</evidence>
<name>A0AA88KUG0_NAELO</name>
<evidence type="ECO:0000256" key="8">
    <source>
        <dbReference type="ARBA" id="ARBA00023055"/>
    </source>
</evidence>
<evidence type="ECO:0000256" key="11">
    <source>
        <dbReference type="SAM" id="MobiDB-lite"/>
    </source>
</evidence>
<organism evidence="12 13">
    <name type="scientific">Naegleria lovaniensis</name>
    <name type="common">Amoeba</name>
    <dbReference type="NCBI Taxonomy" id="51637"/>
    <lineage>
        <taxon>Eukaryota</taxon>
        <taxon>Discoba</taxon>
        <taxon>Heterolobosea</taxon>
        <taxon>Tetramitia</taxon>
        <taxon>Eutetramitia</taxon>
        <taxon>Vahlkampfiidae</taxon>
        <taxon>Naegleria</taxon>
    </lineage>
</organism>
<gene>
    <name evidence="12" type="ORF">C9374_014572</name>
</gene>
<feature type="transmembrane region" description="Helical" evidence="10">
    <location>
        <begin position="177"/>
        <end position="197"/>
    </location>
</feature>
<comment type="subcellular location">
    <subcellularLocation>
        <location evidence="1 10">Preautophagosomal structure membrane</location>
        <topology evidence="1 10">Multi-pass membrane protein</topology>
    </subcellularLocation>
</comment>
<evidence type="ECO:0000256" key="1">
    <source>
        <dbReference type="ARBA" id="ARBA00004511"/>
    </source>
</evidence>
<keyword evidence="8 10" id="KW-0445">Lipid transport</keyword>
<feature type="transmembrane region" description="Helical" evidence="10">
    <location>
        <begin position="323"/>
        <end position="344"/>
    </location>
</feature>
<evidence type="ECO:0000256" key="7">
    <source>
        <dbReference type="ARBA" id="ARBA00023006"/>
    </source>
</evidence>
<dbReference type="RefSeq" id="XP_044553164.1">
    <property type="nucleotide sequence ID" value="XM_044690574.1"/>
</dbReference>
<evidence type="ECO:0000256" key="10">
    <source>
        <dbReference type="RuleBase" id="RU364027"/>
    </source>
</evidence>
<feature type="transmembrane region" description="Helical" evidence="10">
    <location>
        <begin position="514"/>
        <end position="533"/>
    </location>
</feature>
<dbReference type="AlphaFoldDB" id="A0AA88KUG0"/>
<feature type="transmembrane region" description="Helical" evidence="10">
    <location>
        <begin position="405"/>
        <end position="428"/>
    </location>
</feature>
<comment type="caution">
    <text evidence="12">The sequence shown here is derived from an EMBL/GenBank/DDBJ whole genome shotgun (WGS) entry which is preliminary data.</text>
</comment>
<evidence type="ECO:0000256" key="6">
    <source>
        <dbReference type="ARBA" id="ARBA00022989"/>
    </source>
</evidence>
<dbReference type="Pfam" id="PF04109">
    <property type="entry name" value="ATG9"/>
    <property type="match status" value="1"/>
</dbReference>
<dbReference type="GO" id="GO:0005776">
    <property type="term" value="C:autophagosome"/>
    <property type="evidence" value="ECO:0007669"/>
    <property type="project" value="TreeGrafter"/>
</dbReference>
<evidence type="ECO:0000256" key="2">
    <source>
        <dbReference type="ARBA" id="ARBA00006185"/>
    </source>
</evidence>
<comment type="similarity">
    <text evidence="2 10">Belongs to the ATG9 family.</text>
</comment>
<feature type="region of interest" description="Disordered" evidence="11">
    <location>
        <begin position="1"/>
        <end position="39"/>
    </location>
</feature>
<dbReference type="Proteomes" id="UP000816034">
    <property type="component" value="Unassembled WGS sequence"/>
</dbReference>
<dbReference type="GeneID" id="68107025"/>
<feature type="transmembrane region" description="Helical" evidence="10">
    <location>
        <begin position="128"/>
        <end position="148"/>
    </location>
</feature>